<feature type="transmembrane region" description="Helical" evidence="1">
    <location>
        <begin position="12"/>
        <end position="33"/>
    </location>
</feature>
<evidence type="ECO:0000256" key="1">
    <source>
        <dbReference type="SAM" id="Phobius"/>
    </source>
</evidence>
<accession>A0ABR5MKA1</accession>
<dbReference type="RefSeq" id="WP_047186724.1">
    <property type="nucleotide sequence ID" value="NZ_JAHHXM010000004.1"/>
</dbReference>
<name>A0ABR5MKA1_9BACI</name>
<gene>
    <name evidence="2" type="ORF">AFL42_06780</name>
</gene>
<dbReference type="EMBL" id="LGTK01000017">
    <property type="protein sequence ID" value="KPH76175.1"/>
    <property type="molecule type" value="Genomic_DNA"/>
</dbReference>
<dbReference type="Proteomes" id="UP000037854">
    <property type="component" value="Unassembled WGS sequence"/>
</dbReference>
<dbReference type="Pfam" id="PF06612">
    <property type="entry name" value="DUF1146"/>
    <property type="match status" value="1"/>
</dbReference>
<proteinExistence type="predicted"/>
<sequence>MLSIGQWALVSIFSHFLFIYITWRVLLAVNLSSIIKKGKVTEARILLFFIAILIGSGVSRFFLEIVQWSNDLIFLF</sequence>
<keyword evidence="1" id="KW-1133">Transmembrane helix</keyword>
<reference evidence="2 3" key="1">
    <citation type="submission" date="2015-07" db="EMBL/GenBank/DDBJ databases">
        <title>High-quality draft genome sequence of Oceanobacillus caeni HM6, a bacillus isolated from a human feces.</title>
        <authorList>
            <person name="Kumar J."/>
            <person name="Verma M.K."/>
            <person name="Pandey R."/>
            <person name="Bhambi M."/>
            <person name="Chauhan N."/>
        </authorList>
    </citation>
    <scope>NUCLEOTIDE SEQUENCE [LARGE SCALE GENOMIC DNA]</scope>
    <source>
        <strain evidence="2 3">HM6</strain>
    </source>
</reference>
<keyword evidence="1" id="KW-0812">Transmembrane</keyword>
<evidence type="ECO:0000313" key="3">
    <source>
        <dbReference type="Proteomes" id="UP000037854"/>
    </source>
</evidence>
<protein>
    <submittedName>
        <fullName evidence="2">Membrane protein</fullName>
    </submittedName>
</protein>
<evidence type="ECO:0000313" key="2">
    <source>
        <dbReference type="EMBL" id="KPH76175.1"/>
    </source>
</evidence>
<organism evidence="2 3">
    <name type="scientific">Oceanobacillus caeni</name>
    <dbReference type="NCBI Taxonomy" id="405946"/>
    <lineage>
        <taxon>Bacteria</taxon>
        <taxon>Bacillati</taxon>
        <taxon>Bacillota</taxon>
        <taxon>Bacilli</taxon>
        <taxon>Bacillales</taxon>
        <taxon>Bacillaceae</taxon>
        <taxon>Oceanobacillus</taxon>
    </lineage>
</organism>
<dbReference type="InterPro" id="IPR009526">
    <property type="entry name" value="DUF1146"/>
</dbReference>
<keyword evidence="3" id="KW-1185">Reference proteome</keyword>
<feature type="transmembrane region" description="Helical" evidence="1">
    <location>
        <begin position="45"/>
        <end position="63"/>
    </location>
</feature>
<keyword evidence="1" id="KW-0472">Membrane</keyword>
<dbReference type="NCBIfam" id="TIGR02327">
    <property type="entry name" value="int_mem_ywzB"/>
    <property type="match status" value="1"/>
</dbReference>
<comment type="caution">
    <text evidence="2">The sequence shown here is derived from an EMBL/GenBank/DDBJ whole genome shotgun (WGS) entry which is preliminary data.</text>
</comment>